<keyword evidence="5 8" id="KW-0946">Virion</keyword>
<name>K9M9T2_9PAPI</name>
<evidence type="ECO:0000256" key="7">
    <source>
        <dbReference type="ARBA" id="ARBA00023296"/>
    </source>
</evidence>
<comment type="subunit">
    <text evidence="8">Self-assembles into homopentamers. The capsid has an icosahedral symmetry and consists of 72 capsomers, with each capsomer being a pentamer of L1. Interacts with the minor capsid protein L2; this interaction is necessary for viral genome encapsidation.</text>
</comment>
<evidence type="ECO:0000313" key="9">
    <source>
        <dbReference type="EMBL" id="AFS89116.1"/>
    </source>
</evidence>
<evidence type="ECO:0000256" key="4">
    <source>
        <dbReference type="ARBA" id="ARBA00022804"/>
    </source>
</evidence>
<dbReference type="GO" id="GO:0039620">
    <property type="term" value="C:T=7 icosahedral viral capsid"/>
    <property type="evidence" value="ECO:0007669"/>
    <property type="project" value="UniProtKB-KW"/>
</dbReference>
<dbReference type="GO" id="GO:0046718">
    <property type="term" value="P:symbiont entry into host cell"/>
    <property type="evidence" value="ECO:0007669"/>
    <property type="project" value="UniProtKB-UniRule"/>
</dbReference>
<dbReference type="OrthoDB" id="5037at10239"/>
<dbReference type="RefSeq" id="YP_007349388.1">
    <property type="nucleotide sequence ID" value="NC_020084.1"/>
</dbReference>
<keyword evidence="4 8" id="KW-1161">Viral attachment to host cell</keyword>
<keyword evidence="2 8" id="KW-0167">Capsid protein</keyword>
<reference evidence="9 10" key="1">
    <citation type="journal article" date="2013" name="J. Gen. Virol.">
        <title>Four novel papillomavirus sequences support a broad diversity among equine papillomaviruses.</title>
        <authorList>
            <person name="Lange C."/>
            <person name="Vetsch E."/>
            <person name="Ackermann M."/>
            <person name="Favrot C."/>
            <person name="Tobler K."/>
        </authorList>
    </citation>
    <scope>NUCLEOTIDE SEQUENCE [LARGE SCALE GENOMIC DNA]</scope>
</reference>
<dbReference type="KEGG" id="vg:14515929"/>
<sequence length="490" mass="55852">MAFWTRDNQKFYLPPAPVTRILSTEEYIQRHEIYYHGSSDRLLSVGHPFFPYKSGSVDIPKVSSNQYRVFKVTLPNPNKFALPDKDIFNPEKNRLVWALRGMEVGRGQPLGVGVTGNPNYNRFYDVENPKRAQEPGGPDNRVNMAFEVKQSQILLVGCKPAYGEYWSLSRPCSGVAPQDAPPIELRSTIIEDGDMGEVGFGNLDFKELAANKSDIPLDLVNTQSKYPDYIRMGQDPSGDSMFFYARREAEYARHFYTRAGQLKEEIPKDIILKNAASDEGKRYLYGSTPSGSVVSSDSQIFNRPYWLFQAQGQNNGVCWHDNIYVTVFDNTRGRNFTISVSANGQEVEQYANNSFNVFLRHVEEFELSFILQLCTVPITSEVVAHLHTIDPSILEDWEIGVNPPLSSHLGNNYRYNDNSATRCTKPPVEPQDPLPPLNFWSVDLSERLSLDLDQFQLGRRFLAQLHSTTRITRKRKLSTTTSNKPKRRRK</sequence>
<accession>K9M9T2</accession>
<evidence type="ECO:0000256" key="3">
    <source>
        <dbReference type="ARBA" id="ARBA00022581"/>
    </source>
</evidence>
<dbReference type="GO" id="GO:0019062">
    <property type="term" value="P:virion attachment to host cell"/>
    <property type="evidence" value="ECO:0007669"/>
    <property type="project" value="UniProtKB-UniRule"/>
</dbReference>
<keyword evidence="3 8" id="KW-0945">Host-virus interaction</keyword>
<comment type="function">
    <text evidence="8">Forms an icosahedral capsid with a T=7 symmetry and a 50 nm diameter. The capsid is composed of 72 pentamers linked to each other by disulfide bonds and associated with L2 proteins. Binds to heparan sulfate proteoglycans on cell surface of basal layer keratinocytes to provide initial virion attachment. This binding mediates a conformational change in the virus capsid that facilitates efficient infection. The virion enters the host cell via endocytosis. During virus trafficking, L1 protein dissociates from the viral DNA and the genomic DNA is released to the host nucleus. The virion assembly takes place within the cell nucleus. Encapsulates the genomic DNA together with protein L2.</text>
</comment>
<keyword evidence="6 8" id="KW-0426">Late protein</keyword>
<evidence type="ECO:0000256" key="8">
    <source>
        <dbReference type="RuleBase" id="RU361248"/>
    </source>
</evidence>
<dbReference type="SUPFAM" id="SSF88648">
    <property type="entry name" value="Group I dsDNA viruses"/>
    <property type="match status" value="1"/>
</dbReference>
<dbReference type="InterPro" id="IPR011222">
    <property type="entry name" value="dsDNA_vir_gr_I_capsid"/>
</dbReference>
<keyword evidence="7 8" id="KW-1160">Virus entry into host cell</keyword>
<dbReference type="InterPro" id="IPR002210">
    <property type="entry name" value="Capsid_L1_Papillomavir"/>
</dbReference>
<dbReference type="Pfam" id="PF00500">
    <property type="entry name" value="Late_protein_L1"/>
    <property type="match status" value="1"/>
</dbReference>
<dbReference type="PRINTS" id="PR00865">
    <property type="entry name" value="HPVCAPSIDL1"/>
</dbReference>
<dbReference type="Proteomes" id="UP000127392">
    <property type="component" value="Segment"/>
</dbReference>
<evidence type="ECO:0000256" key="5">
    <source>
        <dbReference type="ARBA" id="ARBA00022844"/>
    </source>
</evidence>
<protein>
    <recommendedName>
        <fullName evidence="8">Major capsid protein L1</fullName>
    </recommendedName>
</protein>
<evidence type="ECO:0000256" key="2">
    <source>
        <dbReference type="ARBA" id="ARBA00022561"/>
    </source>
</evidence>
<comment type="similarity">
    <text evidence="8">Belongs to the papillomaviridae L1 protein family.</text>
</comment>
<dbReference type="GO" id="GO:0005198">
    <property type="term" value="F:structural molecule activity"/>
    <property type="evidence" value="ECO:0007669"/>
    <property type="project" value="InterPro"/>
</dbReference>
<evidence type="ECO:0000256" key="6">
    <source>
        <dbReference type="ARBA" id="ARBA00022921"/>
    </source>
</evidence>
<dbReference type="Gene3D" id="2.60.175.20">
    <property type="entry name" value="Major capsid L1 (late) superfamily, Papillomavirus"/>
    <property type="match status" value="1"/>
</dbReference>
<organism evidence="9 10">
    <name type="scientific">Equus caballus papillomavirus 5</name>
    <dbReference type="NCBI Taxonomy" id="1235429"/>
    <lineage>
        <taxon>Viruses</taxon>
        <taxon>Monodnaviria</taxon>
        <taxon>Shotokuvirae</taxon>
        <taxon>Cossaviricota</taxon>
        <taxon>Papovaviricetes</taxon>
        <taxon>Zurhausenvirales</taxon>
        <taxon>Papillomaviridae</taxon>
        <taxon>Firstpapillomavirinae</taxon>
        <taxon>Dyoiotapapillomavirus</taxon>
        <taxon>Dyoiotapapillomavirus 2</taxon>
    </lineage>
</organism>
<gene>
    <name evidence="8" type="primary">L1</name>
</gene>
<evidence type="ECO:0000313" key="10">
    <source>
        <dbReference type="Proteomes" id="UP000127392"/>
    </source>
</evidence>
<proteinExistence type="inferred from homology"/>
<comment type="subcellular location">
    <subcellularLocation>
        <location evidence="1 8">Virion</location>
    </subcellularLocation>
</comment>
<dbReference type="EMBL" id="JQ031033">
    <property type="protein sequence ID" value="AFS89116.1"/>
    <property type="molecule type" value="Genomic_DNA"/>
</dbReference>
<dbReference type="InterPro" id="IPR036973">
    <property type="entry name" value="Capsid_L1_sf_Papillomavir"/>
</dbReference>
<keyword evidence="8" id="KW-1145">T=7 icosahedral capsid protein</keyword>
<evidence type="ECO:0000256" key="1">
    <source>
        <dbReference type="ARBA" id="ARBA00004328"/>
    </source>
</evidence>